<dbReference type="PANTHER" id="PTHR12526">
    <property type="entry name" value="GLYCOSYLTRANSFERASE"/>
    <property type="match status" value="1"/>
</dbReference>
<evidence type="ECO:0000259" key="1">
    <source>
        <dbReference type="Pfam" id="PF00534"/>
    </source>
</evidence>
<proteinExistence type="predicted"/>
<keyword evidence="3" id="KW-0808">Transferase</keyword>
<dbReference type="CDD" id="cd03811">
    <property type="entry name" value="GT4_GT28_WabH-like"/>
    <property type="match status" value="1"/>
</dbReference>
<dbReference type="InterPro" id="IPR001296">
    <property type="entry name" value="Glyco_trans_1"/>
</dbReference>
<dbReference type="InterPro" id="IPR028098">
    <property type="entry name" value="Glyco_trans_4-like_N"/>
</dbReference>
<dbReference type="PANTHER" id="PTHR12526:SF630">
    <property type="entry name" value="GLYCOSYLTRANSFERASE"/>
    <property type="match status" value="1"/>
</dbReference>
<evidence type="ECO:0000313" key="4">
    <source>
        <dbReference type="Proteomes" id="UP000295313"/>
    </source>
</evidence>
<dbReference type="EMBL" id="SOEO01000002">
    <property type="protein sequence ID" value="TDX84722.1"/>
    <property type="molecule type" value="Genomic_DNA"/>
</dbReference>
<protein>
    <submittedName>
        <fullName evidence="3">Glycosyltransferase involved in cell wall biosynthesis</fullName>
    </submittedName>
</protein>
<dbReference type="Proteomes" id="UP000295313">
    <property type="component" value="Unassembled WGS sequence"/>
</dbReference>
<keyword evidence="4" id="KW-1185">Reference proteome</keyword>
<dbReference type="AlphaFoldDB" id="A0A4R8I722"/>
<dbReference type="GO" id="GO:0016757">
    <property type="term" value="F:glycosyltransferase activity"/>
    <property type="evidence" value="ECO:0007669"/>
    <property type="project" value="InterPro"/>
</dbReference>
<sequence>MHQKIKVLFRHRSMEMGGVERVLLDLLENLPRDIFDITLLLTIYQGELRTEIPADIQLISIQKGREDMSKNPILRNLQLLKRSFTLWFYRKFPKALYKRFLNQHFDVEVAPGYSDFDPVLDSPIKSKKIGWFHTDVSYDPDQERVMGRINALQKFDWTIFGSRQTREVIKDLYNITYPKSSVIYNAIKIEEVRIKAEEFPVQYDLHPVFSSMGRLHSRKNYHTLMKIHRRLLDEGFSHSIAVIGGGGEMENLKNQAKELDVEKTFLLLDSQINPYPYIKNSDYFVLPSESESYPLTIGEVMGLNIPIISTNVGGIPEMIDHNIDGYLVSPDETAIYEGMKLFLSNPEMVSKMKSNMEKAVEKFDNQKIYDEVTAVFVSQHQTK</sequence>
<dbReference type="Gene3D" id="3.40.50.2000">
    <property type="entry name" value="Glycogen Phosphorylase B"/>
    <property type="match status" value="2"/>
</dbReference>
<dbReference type="Pfam" id="PF00534">
    <property type="entry name" value="Glycos_transf_1"/>
    <property type="match status" value="1"/>
</dbReference>
<reference evidence="3 4" key="1">
    <citation type="submission" date="2019-03" db="EMBL/GenBank/DDBJ databases">
        <title>Genomic Encyclopedia of Type Strains, Phase III (KMG-III): the genomes of soil and plant-associated and newly described type strains.</title>
        <authorList>
            <person name="Whitman W."/>
        </authorList>
    </citation>
    <scope>NUCLEOTIDE SEQUENCE [LARGE SCALE GENOMIC DNA]</scope>
    <source>
        <strain evidence="3 4">CGMCC 1.12802</strain>
    </source>
</reference>
<dbReference type="RefSeq" id="WP_246022198.1">
    <property type="nucleotide sequence ID" value="NZ_SOEO01000002.1"/>
</dbReference>
<feature type="domain" description="Glycosyltransferase subfamily 4-like N-terminal" evidence="2">
    <location>
        <begin position="16"/>
        <end position="190"/>
    </location>
</feature>
<dbReference type="Pfam" id="PF13439">
    <property type="entry name" value="Glyco_transf_4"/>
    <property type="match status" value="1"/>
</dbReference>
<gene>
    <name evidence="3" type="ORF">B0I22_2354</name>
</gene>
<accession>A0A4R8I722</accession>
<feature type="domain" description="Glycosyl transferase family 1" evidence="1">
    <location>
        <begin position="207"/>
        <end position="358"/>
    </location>
</feature>
<dbReference type="SUPFAM" id="SSF53756">
    <property type="entry name" value="UDP-Glycosyltransferase/glycogen phosphorylase"/>
    <property type="match status" value="1"/>
</dbReference>
<name>A0A4R8I722_9FLAO</name>
<organism evidence="3 4">
    <name type="scientific">Epilithonimonas xixisoli</name>
    <dbReference type="NCBI Taxonomy" id="1476462"/>
    <lineage>
        <taxon>Bacteria</taxon>
        <taxon>Pseudomonadati</taxon>
        <taxon>Bacteroidota</taxon>
        <taxon>Flavobacteriia</taxon>
        <taxon>Flavobacteriales</taxon>
        <taxon>Weeksellaceae</taxon>
        <taxon>Chryseobacterium group</taxon>
        <taxon>Epilithonimonas</taxon>
    </lineage>
</organism>
<comment type="caution">
    <text evidence="3">The sequence shown here is derived from an EMBL/GenBank/DDBJ whole genome shotgun (WGS) entry which is preliminary data.</text>
</comment>
<evidence type="ECO:0000259" key="2">
    <source>
        <dbReference type="Pfam" id="PF13439"/>
    </source>
</evidence>
<evidence type="ECO:0000313" key="3">
    <source>
        <dbReference type="EMBL" id="TDX84722.1"/>
    </source>
</evidence>